<evidence type="ECO:0000313" key="1">
    <source>
        <dbReference type="EMBL" id="MBC6498569.1"/>
    </source>
</evidence>
<dbReference type="Proteomes" id="UP000650485">
    <property type="component" value="Unassembled WGS sequence"/>
</dbReference>
<name>A0A413FSX3_WEICO</name>
<accession>A0A413FSX3</accession>
<evidence type="ECO:0000313" key="2">
    <source>
        <dbReference type="Proteomes" id="UP000650485"/>
    </source>
</evidence>
<reference evidence="1" key="1">
    <citation type="submission" date="2020-08" db="EMBL/GenBank/DDBJ databases">
        <title>Complete genome sequence of Weissella confusa strain FS54 provides insights into metabolic potential.</title>
        <authorList>
            <person name="Fhoula I."/>
            <person name="Najjari A."/>
            <person name="Lekired A."/>
            <person name="Bessrour-Aouam N."/>
            <person name="Jaballah S."/>
            <person name="Klibi N."/>
            <person name="Ouzari H.-I."/>
        </authorList>
    </citation>
    <scope>NUCLEOTIDE SEQUENCE</scope>
    <source>
        <strain evidence="1">FS54</strain>
    </source>
</reference>
<comment type="caution">
    <text evidence="1">The sequence shown here is derived from an EMBL/GenBank/DDBJ whole genome shotgun (WGS) entry which is preliminary data.</text>
</comment>
<organism evidence="1 2">
    <name type="scientific">Weissella confusa</name>
    <name type="common">Lactobacillus confusus</name>
    <dbReference type="NCBI Taxonomy" id="1583"/>
    <lineage>
        <taxon>Bacteria</taxon>
        <taxon>Bacillati</taxon>
        <taxon>Bacillota</taxon>
        <taxon>Bacilli</taxon>
        <taxon>Lactobacillales</taxon>
        <taxon>Lactobacillaceae</taxon>
        <taxon>Weissella</taxon>
    </lineage>
</organism>
<dbReference type="AlphaFoldDB" id="A0A413FSX3"/>
<proteinExistence type="predicted"/>
<dbReference type="RefSeq" id="WP_118703751.1">
    <property type="nucleotide sequence ID" value="NZ_PVRY01000006.1"/>
</dbReference>
<gene>
    <name evidence="1" type="ORF">H7R52_07725</name>
</gene>
<protein>
    <submittedName>
        <fullName evidence="1">Uncharacterized protein</fullName>
    </submittedName>
</protein>
<dbReference type="EMBL" id="JACSZT010000005">
    <property type="protein sequence ID" value="MBC6498569.1"/>
    <property type="molecule type" value="Genomic_DNA"/>
</dbReference>
<sequence>MYMLSMADNWVFHNSVIAKDLGHNERWVSNQMNILEKYGYMTRQPLRNNKGQIVEWERIVHEKPHVANATPGER</sequence>